<keyword evidence="2" id="KW-0560">Oxidoreductase</keyword>
<evidence type="ECO:0000256" key="2">
    <source>
        <dbReference type="ARBA" id="ARBA00023002"/>
    </source>
</evidence>
<dbReference type="Gene3D" id="3.90.25.10">
    <property type="entry name" value="UDP-galactose 4-epimerase, domain 1"/>
    <property type="match status" value="1"/>
</dbReference>
<reference evidence="4" key="1">
    <citation type="journal article" date="2014" name="Nat. Commun.">
        <title>Genomic adaptations of the halophilic Dead Sea filamentous fungus Eurotium rubrum.</title>
        <authorList>
            <person name="Kis-Papo T."/>
            <person name="Weig A.R."/>
            <person name="Riley R."/>
            <person name="Persoh D."/>
            <person name="Salamov A."/>
            <person name="Sun H."/>
            <person name="Lipzen A."/>
            <person name="Wasser S.P."/>
            <person name="Rambold G."/>
            <person name="Grigoriev I.V."/>
            <person name="Nevo E."/>
        </authorList>
    </citation>
    <scope>NUCLEOTIDE SEQUENCE [LARGE SCALE GENOMIC DNA]</scope>
    <source>
        <strain evidence="4">CBS 135680</strain>
    </source>
</reference>
<dbReference type="InterPro" id="IPR036291">
    <property type="entry name" value="NAD(P)-bd_dom_sf"/>
</dbReference>
<dbReference type="PANTHER" id="PTHR47706">
    <property type="entry name" value="NMRA-LIKE FAMILY PROTEIN"/>
    <property type="match status" value="1"/>
</dbReference>
<dbReference type="RefSeq" id="XP_040638938.1">
    <property type="nucleotide sequence ID" value="XM_040786389.1"/>
</dbReference>
<keyword evidence="4" id="KW-1185">Reference proteome</keyword>
<dbReference type="Proteomes" id="UP000019804">
    <property type="component" value="Unassembled WGS sequence"/>
</dbReference>
<evidence type="ECO:0000313" key="3">
    <source>
        <dbReference type="EMBL" id="EYE95250.1"/>
    </source>
</evidence>
<evidence type="ECO:0000313" key="4">
    <source>
        <dbReference type="Proteomes" id="UP000019804"/>
    </source>
</evidence>
<dbReference type="GO" id="GO:0016491">
    <property type="term" value="F:oxidoreductase activity"/>
    <property type="evidence" value="ECO:0007669"/>
    <property type="project" value="UniProtKB-KW"/>
</dbReference>
<organism evidence="3 4">
    <name type="scientific">Aspergillus ruber (strain CBS 135680)</name>
    <dbReference type="NCBI Taxonomy" id="1388766"/>
    <lineage>
        <taxon>Eukaryota</taxon>
        <taxon>Fungi</taxon>
        <taxon>Dikarya</taxon>
        <taxon>Ascomycota</taxon>
        <taxon>Pezizomycotina</taxon>
        <taxon>Eurotiomycetes</taxon>
        <taxon>Eurotiomycetidae</taxon>
        <taxon>Eurotiales</taxon>
        <taxon>Aspergillaceae</taxon>
        <taxon>Aspergillus</taxon>
        <taxon>Aspergillus subgen. Aspergillus</taxon>
    </lineage>
</organism>
<protein>
    <submittedName>
        <fullName evidence="3">Isoflavone reductase family protein</fullName>
    </submittedName>
</protein>
<keyword evidence="1" id="KW-0521">NADP</keyword>
<dbReference type="SUPFAM" id="SSF51735">
    <property type="entry name" value="NAD(P)-binding Rossmann-fold domains"/>
    <property type="match status" value="1"/>
</dbReference>
<proteinExistence type="predicted"/>
<dbReference type="GeneID" id="63701513"/>
<evidence type="ECO:0000256" key="1">
    <source>
        <dbReference type="ARBA" id="ARBA00022857"/>
    </source>
</evidence>
<dbReference type="Gene3D" id="3.40.50.720">
    <property type="entry name" value="NAD(P)-binding Rossmann-like Domain"/>
    <property type="match status" value="1"/>
</dbReference>
<dbReference type="OrthoDB" id="5283654at2759"/>
<dbReference type="AlphaFoldDB" id="A0A017SG42"/>
<dbReference type="HOGENOM" id="CLU_059949_0_0_1"/>
<dbReference type="EMBL" id="KK088423">
    <property type="protein sequence ID" value="EYE95250.1"/>
    <property type="molecule type" value="Genomic_DNA"/>
</dbReference>
<accession>A0A017SG42</accession>
<name>A0A017SG42_ASPRC</name>
<dbReference type="STRING" id="1388766.A0A017SG42"/>
<dbReference type="PANTHER" id="PTHR47706:SF6">
    <property type="entry name" value="NMRA-LIKE FAMILY PROTEIN (AFU_ORTHOLOGUE AFUA_6G00280)"/>
    <property type="match status" value="1"/>
</dbReference>
<sequence>MASPQNILVIGAGSWATNPKQKKIDSLQKLGIHVVPTDIIKDDEQTLSLIFARYDTIIGCTGFVSGRGTQVKLTRTAISSATGRTTTTRYIPWQFGVDYDIIGRGSVQDVFDEQLDVRGMLRSSSQTDTNLQWTIISTGMFTSFLFEPSFGVVDLENASICALGSWENRVTLTTPADIGRITAEIVLGLNSSSSAGTTISSDPSSSPSPDSGKVLFIGGDTISYAELASLVERESSLLNVGDAQNALGRDPGNALLKYQVVFEQGQGVSWDLEGTWNWQRGIRAMTTAEWAEGNLTIV</sequence>
<dbReference type="InterPro" id="IPR051609">
    <property type="entry name" value="NmrA/Isoflavone_reductase-like"/>
</dbReference>
<gene>
    <name evidence="3" type="ORF">EURHEDRAFT_515533</name>
</gene>